<name>A0ABP7S975_9SPHN</name>
<organism evidence="2 3">
    <name type="scientific">Sphingomonas swuensis</name>
    <dbReference type="NCBI Taxonomy" id="977800"/>
    <lineage>
        <taxon>Bacteria</taxon>
        <taxon>Pseudomonadati</taxon>
        <taxon>Pseudomonadota</taxon>
        <taxon>Alphaproteobacteria</taxon>
        <taxon>Sphingomonadales</taxon>
        <taxon>Sphingomonadaceae</taxon>
        <taxon>Sphingomonas</taxon>
    </lineage>
</organism>
<dbReference type="Proteomes" id="UP001500235">
    <property type="component" value="Unassembled WGS sequence"/>
</dbReference>
<reference evidence="3" key="1">
    <citation type="journal article" date="2019" name="Int. J. Syst. Evol. Microbiol.">
        <title>The Global Catalogue of Microorganisms (GCM) 10K type strain sequencing project: providing services to taxonomists for standard genome sequencing and annotation.</title>
        <authorList>
            <consortium name="The Broad Institute Genomics Platform"/>
            <consortium name="The Broad Institute Genome Sequencing Center for Infectious Disease"/>
            <person name="Wu L."/>
            <person name="Ma J."/>
        </authorList>
    </citation>
    <scope>NUCLEOTIDE SEQUENCE [LARGE SCALE GENOMIC DNA]</scope>
    <source>
        <strain evidence="3">JCM 17563</strain>
    </source>
</reference>
<sequence length="175" mass="18513">MTTQRWPTAWLMTDERLGDALDEAMVRAAAAGAGILVRHHRATRAERRSLAERVVALGAPLGMARDVALAEEMGALLVHNPGADTGALAFSLSVHDDVQAAAAASRRPALVFVSPIYPTRSHLGAPALGEVEALRLAARSEAPAIALGGVDQVRGERLMNLGFHGWAGIDAWLRT</sequence>
<evidence type="ECO:0000259" key="1">
    <source>
        <dbReference type="Pfam" id="PF02581"/>
    </source>
</evidence>
<proteinExistence type="predicted"/>
<evidence type="ECO:0000313" key="2">
    <source>
        <dbReference type="EMBL" id="GAA4008383.1"/>
    </source>
</evidence>
<keyword evidence="3" id="KW-1185">Reference proteome</keyword>
<dbReference type="Pfam" id="PF02581">
    <property type="entry name" value="TMP-TENI"/>
    <property type="match status" value="1"/>
</dbReference>
<dbReference type="CDD" id="cd00564">
    <property type="entry name" value="TMP_TenI"/>
    <property type="match status" value="1"/>
</dbReference>
<evidence type="ECO:0000313" key="3">
    <source>
        <dbReference type="Proteomes" id="UP001500235"/>
    </source>
</evidence>
<dbReference type="Gene3D" id="3.20.20.70">
    <property type="entry name" value="Aldolase class I"/>
    <property type="match status" value="1"/>
</dbReference>
<protein>
    <submittedName>
        <fullName evidence="2">Thiamine phosphate synthase</fullName>
    </submittedName>
</protein>
<feature type="domain" description="Thiamine phosphate synthase/TenI" evidence="1">
    <location>
        <begin position="13"/>
        <end position="171"/>
    </location>
</feature>
<dbReference type="EMBL" id="BAABBQ010000001">
    <property type="protein sequence ID" value="GAA4008383.1"/>
    <property type="molecule type" value="Genomic_DNA"/>
</dbReference>
<dbReference type="InterPro" id="IPR013785">
    <property type="entry name" value="Aldolase_TIM"/>
</dbReference>
<gene>
    <name evidence="2" type="ORF">GCM10022280_01390</name>
</gene>
<dbReference type="SUPFAM" id="SSF51391">
    <property type="entry name" value="Thiamin phosphate synthase"/>
    <property type="match status" value="1"/>
</dbReference>
<dbReference type="RefSeq" id="WP_344705470.1">
    <property type="nucleotide sequence ID" value="NZ_BAABBQ010000001.1"/>
</dbReference>
<comment type="caution">
    <text evidence="2">The sequence shown here is derived from an EMBL/GenBank/DDBJ whole genome shotgun (WGS) entry which is preliminary data.</text>
</comment>
<dbReference type="InterPro" id="IPR022998">
    <property type="entry name" value="ThiamineP_synth_TenI"/>
</dbReference>
<dbReference type="InterPro" id="IPR036206">
    <property type="entry name" value="ThiamineP_synth_sf"/>
</dbReference>
<accession>A0ABP7S975</accession>